<dbReference type="EMBL" id="WMII01000003">
    <property type="protein sequence ID" value="MTH63642.1"/>
    <property type="molecule type" value="Genomic_DNA"/>
</dbReference>
<dbReference type="AlphaFoldDB" id="A0A6L6IWJ3"/>
<dbReference type="Gene3D" id="3.90.220.20">
    <property type="entry name" value="DNA methylase specificity domains"/>
    <property type="match status" value="2"/>
</dbReference>
<keyword evidence="3" id="KW-0238">DNA-binding</keyword>
<comment type="caution">
    <text evidence="6">The sequence shown here is derived from an EMBL/GenBank/DDBJ whole genome shotgun (WGS) entry which is preliminary data.</text>
</comment>
<dbReference type="GO" id="GO:0003677">
    <property type="term" value="F:DNA binding"/>
    <property type="evidence" value="ECO:0007669"/>
    <property type="project" value="UniProtKB-KW"/>
</dbReference>
<feature type="domain" description="Type I restriction modification DNA specificity" evidence="5">
    <location>
        <begin position="373"/>
        <end position="552"/>
    </location>
</feature>
<keyword evidence="7" id="KW-1185">Reference proteome</keyword>
<keyword evidence="6" id="KW-0255">Endonuclease</keyword>
<feature type="domain" description="Type I restriction modification DNA specificity" evidence="5">
    <location>
        <begin position="87"/>
        <end position="259"/>
    </location>
</feature>
<dbReference type="InterPro" id="IPR051212">
    <property type="entry name" value="Type-I_RE_S_subunit"/>
</dbReference>
<keyword evidence="6" id="KW-0378">Hydrolase</keyword>
<protein>
    <submittedName>
        <fullName evidence="6">Restriction endonuclease</fullName>
    </submittedName>
</protein>
<evidence type="ECO:0000313" key="7">
    <source>
        <dbReference type="Proteomes" id="UP000478740"/>
    </source>
</evidence>
<sequence length="583" mass="62743">MNAERLLALYEQVAEAPDAVPRLRRFVLDLAVRGKLVPQEAGDEPASELLKRIAAEKARSVKAGEIRKPRDLANGDELVPPFDIPASWQWCRLDTVGAIIGGGTPSAGDSENFAEPGEGIPWVTPADLGGFRELFIERGSRDLTEKGFASSSATMMPAGTVLFTSRAPIGYVAIAANPISTNQGFKSIVPYVADCSRFITLAMQTFAPDIDAKAPGTTFKEVSGKIVAAVPFPLPPLTEQRRIVAKVEELMALLDRLEAARGAAQATRDRLTAASLARLIAPDAAPAEFPANARFALATLPALTTRPDQIKPLRQTILNLAVRGKLVEQDPTDKPASELLKQIGEAKGAAKGRKGARAKGVPAATESTDTEVPLGWEPVRLEEVAVSMRYGTSIKCDYDEKHAPVLRIPNVSSGQITLDDMKYGPLSEADREALSLEADDLLMIRSNGSLEIVGRPAVVPPEAAGMAFAGYLVRLQTLKEAINSRYVWLALNSSAVRDQIERPIRSAVGLKNVNLTEFGNLSFWLPPIAEQYRIVAKVDALMALCDRLEAALTTADTTRARLLEALLANALNPATMQEMEAAE</sequence>
<dbReference type="PANTHER" id="PTHR43140">
    <property type="entry name" value="TYPE-1 RESTRICTION ENZYME ECOKI SPECIFICITY PROTEIN"/>
    <property type="match status" value="1"/>
</dbReference>
<dbReference type="Pfam" id="PF01420">
    <property type="entry name" value="Methylase_S"/>
    <property type="match status" value="2"/>
</dbReference>
<dbReference type="InterPro" id="IPR000055">
    <property type="entry name" value="Restrct_endonuc_typeI_TRD"/>
</dbReference>
<evidence type="ECO:0000256" key="1">
    <source>
        <dbReference type="ARBA" id="ARBA00010923"/>
    </source>
</evidence>
<evidence type="ECO:0000256" key="3">
    <source>
        <dbReference type="ARBA" id="ARBA00023125"/>
    </source>
</evidence>
<feature type="coiled-coil region" evidence="4">
    <location>
        <begin position="240"/>
        <end position="274"/>
    </location>
</feature>
<dbReference type="InterPro" id="IPR044946">
    <property type="entry name" value="Restrct_endonuc_typeI_TRD_sf"/>
</dbReference>
<evidence type="ECO:0000313" key="6">
    <source>
        <dbReference type="EMBL" id="MTH63642.1"/>
    </source>
</evidence>
<reference evidence="6 7" key="1">
    <citation type="submission" date="2019-11" db="EMBL/GenBank/DDBJ databases">
        <authorList>
            <person name="Dong K."/>
        </authorList>
    </citation>
    <scope>NUCLEOTIDE SEQUENCE [LARGE SCALE GENOMIC DNA]</scope>
    <source>
        <strain evidence="6 7">DK608</strain>
    </source>
</reference>
<keyword evidence="4" id="KW-0175">Coiled coil</keyword>
<keyword evidence="2" id="KW-0680">Restriction system</keyword>
<evidence type="ECO:0000259" key="5">
    <source>
        <dbReference type="Pfam" id="PF01420"/>
    </source>
</evidence>
<dbReference type="CDD" id="cd17517">
    <property type="entry name" value="RMtype1_S_EcoKI_StySPI-TRD2-CR2_like"/>
    <property type="match status" value="1"/>
</dbReference>
<organism evidence="6 7">
    <name type="scientific">Paracoccus shanxieyensis</name>
    <dbReference type="NCBI Taxonomy" id="2675752"/>
    <lineage>
        <taxon>Bacteria</taxon>
        <taxon>Pseudomonadati</taxon>
        <taxon>Pseudomonadota</taxon>
        <taxon>Alphaproteobacteria</taxon>
        <taxon>Rhodobacterales</taxon>
        <taxon>Paracoccaceae</taxon>
        <taxon>Paracoccus</taxon>
    </lineage>
</organism>
<comment type="similarity">
    <text evidence="1">Belongs to the type-I restriction system S methylase family.</text>
</comment>
<keyword evidence="6" id="KW-0540">Nuclease</keyword>
<dbReference type="GO" id="GO:0009307">
    <property type="term" value="P:DNA restriction-modification system"/>
    <property type="evidence" value="ECO:0007669"/>
    <property type="project" value="UniProtKB-KW"/>
</dbReference>
<dbReference type="Proteomes" id="UP000478740">
    <property type="component" value="Unassembled WGS sequence"/>
</dbReference>
<dbReference type="PANTHER" id="PTHR43140:SF1">
    <property type="entry name" value="TYPE I RESTRICTION ENZYME ECOKI SPECIFICITY SUBUNIT"/>
    <property type="match status" value="1"/>
</dbReference>
<dbReference type="RefSeq" id="WP_155043554.1">
    <property type="nucleotide sequence ID" value="NZ_WMIH01000002.1"/>
</dbReference>
<dbReference type="GO" id="GO:0004519">
    <property type="term" value="F:endonuclease activity"/>
    <property type="evidence" value="ECO:0007669"/>
    <property type="project" value="UniProtKB-KW"/>
</dbReference>
<dbReference type="SUPFAM" id="SSF116734">
    <property type="entry name" value="DNA methylase specificity domain"/>
    <property type="match status" value="2"/>
</dbReference>
<name>A0A6L6IWJ3_9RHOB</name>
<dbReference type="CDD" id="cd17273">
    <property type="entry name" value="RMtype1_S_EcoJA69PI-TRD1-CR1_like"/>
    <property type="match status" value="1"/>
</dbReference>
<evidence type="ECO:0000256" key="2">
    <source>
        <dbReference type="ARBA" id="ARBA00022747"/>
    </source>
</evidence>
<evidence type="ECO:0000256" key="4">
    <source>
        <dbReference type="SAM" id="Coils"/>
    </source>
</evidence>
<gene>
    <name evidence="6" type="ORF">GL284_05095</name>
</gene>
<accession>A0A6L6IWJ3</accession>
<proteinExistence type="inferred from homology"/>